<dbReference type="Pfam" id="PF08700">
    <property type="entry name" value="VPS51_Exo84_N"/>
    <property type="match status" value="1"/>
</dbReference>
<dbReference type="Pfam" id="PF20210">
    <property type="entry name" value="Laa1_Sip1_HTR5"/>
    <property type="match status" value="1"/>
</dbReference>
<dbReference type="GO" id="GO:0016020">
    <property type="term" value="C:membrane"/>
    <property type="evidence" value="ECO:0007669"/>
    <property type="project" value="TreeGrafter"/>
</dbReference>
<dbReference type="InParanoid" id="L0P9Q3"/>
<sequence>MINNIKDKQKISVTRNIICHLLDIMKKKLDEASQFKVLKILNNEYLSIWLHKADLTQAKKVMLTSILYELSKFILTLNYTTSIIRESLRNNLLFTLNCTSLTIQNYASWCIKCFAVSIPNDMTYLTNFCLKYVKEFISTDINSIDSLSKLRIRGHALALSRLISLGKQKSLYISSNILSEIFSVSYSILKLTINNTIHATIIPIQVAWTLISSLMKLGSSFVRNFISQLFILWENTLLKPSISNLSTEINHTETLFLLYTREYALGSIFSFLLHNKELLTTDVLRKISIMISETNTILVFLEKKQKNNTFLDKYVHLSQEILETMVEKRILQCYLLIIWKNPTDTTQGELISRLITNFANPCISTIKNMPNYQFYYYFQSNQNINEISSFINLQEFSEHQEIYEATNNNILQNYIYVPKDEIDYNINNILTPSNLSLKFPILSKLAKCLNAIVNIFGPDLEKNTEAKKLVSILIKGLLLEKDKKVLATAIYCTQHILLFSSDLLNPYFLIKLLQKNMMSKHKNLARASIKSLHQLIQHDILNVFKWEQNNLDTYIWLAYDLNPECQDLKNIIEIWLHHTSDSQQNYWIQLCLKTFEKKSSNKIQKVNKNIYINSKDEEFSSFAVNKSQANHNFNNVQKKLGNLRWQTQKLILQCINNLLSHTESFFEEYPDSQIPPKISILSSNISNLIKIGFMASTSKNYNIRLEDSENAVSIGDLKCSNNNFQIMLKLSIISSWAELQIASQTKNCLNSIIKPNLMLLSFLWITSLKDYAKFCFEAHELSNDLAYLTSKSTDFNKIFLDMNNNELFEICNKFKINVIYAIAILSESNEDIIFKTIDQYNLDNLNIIELNKIANHKEKISTLFFLLFGLCFEALLHPISNKKAINTNKQKLYILFAFEKILNISLHNEIIYYSPIFSELITLFKKMLLIERPIIQILIVRITTNLINNFPLENLELLKRNENYENNFRSQQKDILKYSEQLFELSEIIILPFIIYFKNLNNSIHNDLKSHDESMSKLLIYSLESYIKVIKKFPHMIQCSLHDCAFFIILKLYYNKNSYNLIPKVLPLVRILCEDILAISKTSQKNYEISQNLIENIIEQIIEIIQKSSSAWNYGLLLITIIITITGQILSPKSKSTQKYCSLFIKSPDEDKAKMLIYCMKSLLKSSFYNIQRYIFQSILFASFNIIKKAHLSSGKSLTFDMGTNACDIIIDLIKSITENNQPIIIIIPILIRFASIKELESKHKKEISFKLLSIMAYYSESVHQILQMIPKKDSDMLKKFFTMNHEFPNCDDIFSNNSVVDCKEIQKKIKNYIDKKKQKIHLIIRDNYHNLINVADGIIKMKMNFETINQKLKKIIDSLTVKKSDESLINTSIRIKTSIDENKLVYIHTIKLLLYFPQLIRKLISDSEYLLASILLQKINHLNNQFKKIRNKDILLNNIRITESKQFLIKMIKTEICNAIPEKNTYKVLSYLSSLNIIYKNTSLNTEKMFWEIRMKDISNIPFKDNMDPNSFHITLKKIIHTAIIGQYIFPEKFRNFMKMKLKIDNLIVSKYYHIYNKYIYVLENYKLEESLFESDKLNQNDSDNMYIEWGNEILKIIQHNGSNYLNKIKTINSLIEQWNNIILFFNETTFNFSKDVKLNSFILRLWESTRIIFNKHMNSIFRISVNSVLELEEHMNNQLKNMRMQNESLEPSPSFKVDNKVWNNIESLLNYQIQKPALFIKSFKEELDKIQKKIETDSIIIIQKQEPNSAILKNLEFNTYKKSDISNFHAKLTKDIYNKLSKKIGKIITIFLALKYNNLSNS</sequence>
<dbReference type="GO" id="GO:0005829">
    <property type="term" value="C:cytosol"/>
    <property type="evidence" value="ECO:0007669"/>
    <property type="project" value="GOC"/>
</dbReference>
<dbReference type="FunCoup" id="L0P9Q3">
    <property type="interactions" value="169"/>
</dbReference>
<dbReference type="VEuPathDB" id="FungiDB:PNEJI1_002679"/>
<dbReference type="EMBL" id="CAKM01000135">
    <property type="protein sequence ID" value="CCJ28927.1"/>
    <property type="molecule type" value="Genomic_DNA"/>
</dbReference>
<dbReference type="InterPro" id="IPR046837">
    <property type="entry name" value="Laa1/Sip1/HEATR5-like_HEAT"/>
</dbReference>
<dbReference type="Proteomes" id="UP000010422">
    <property type="component" value="Unassembled WGS sequence"/>
</dbReference>
<name>L0P9Q3_PNEJI</name>
<reference evidence="2 3" key="1">
    <citation type="journal article" date="2012" name="MBio">
        <title>De novo assembly of the Pneumocystis jirovecii genome from a single bronchoalveolar lavage fluid specimen from a patient.</title>
        <authorList>
            <person name="Cisse O.H."/>
            <person name="Pagni M."/>
            <person name="Hauser P.M."/>
        </authorList>
    </citation>
    <scope>NUCLEOTIDE SEQUENCE [LARGE SCALE GENOMIC DNA]</scope>
    <source>
        <strain evidence="2 3">SE8</strain>
    </source>
</reference>
<dbReference type="InterPro" id="IPR040108">
    <property type="entry name" value="Laa1/Sip1/HEATR5"/>
</dbReference>
<dbReference type="GO" id="GO:0008104">
    <property type="term" value="P:intracellular protein localization"/>
    <property type="evidence" value="ECO:0007669"/>
    <property type="project" value="TreeGrafter"/>
</dbReference>
<feature type="coiled-coil region" evidence="1">
    <location>
        <begin position="954"/>
        <end position="981"/>
    </location>
</feature>
<evidence type="ECO:0000313" key="2">
    <source>
        <dbReference type="EMBL" id="CCJ28927.1"/>
    </source>
</evidence>
<feature type="non-terminal residue" evidence="2">
    <location>
        <position position="1804"/>
    </location>
</feature>
<gene>
    <name evidence="2" type="ORF">PNEJI1_002679</name>
</gene>
<dbReference type="GO" id="GO:0042147">
    <property type="term" value="P:retrograde transport, endosome to Golgi"/>
    <property type="evidence" value="ECO:0007669"/>
    <property type="project" value="TreeGrafter"/>
</dbReference>
<dbReference type="PANTHER" id="PTHR21663:SF0">
    <property type="entry name" value="HEAT REPEAT-CONTAINING PROTEIN 5B"/>
    <property type="match status" value="1"/>
</dbReference>
<organism evidence="3">
    <name type="scientific">Pneumocystis jirovecii</name>
    <name type="common">Human pneumocystis pneumonia agent</name>
    <dbReference type="NCBI Taxonomy" id="42068"/>
    <lineage>
        <taxon>Eukaryota</taxon>
        <taxon>Fungi</taxon>
        <taxon>Dikarya</taxon>
        <taxon>Ascomycota</taxon>
        <taxon>Taphrinomycotina</taxon>
        <taxon>Pneumocystomycetes</taxon>
        <taxon>Pneumocystaceae</taxon>
        <taxon>Pneumocystis</taxon>
    </lineage>
</organism>
<dbReference type="GO" id="GO:0030139">
    <property type="term" value="C:endocytic vesicle"/>
    <property type="evidence" value="ECO:0007669"/>
    <property type="project" value="TreeGrafter"/>
</dbReference>
<dbReference type="PANTHER" id="PTHR21663">
    <property type="entry name" value="HYPOTHETICAL HEAT DOMAIN-CONTAINING"/>
    <property type="match status" value="1"/>
</dbReference>
<evidence type="ECO:0000313" key="3">
    <source>
        <dbReference type="Proteomes" id="UP000010422"/>
    </source>
</evidence>
<protein>
    <submittedName>
        <fullName evidence="2">Uncharacterized protein</fullName>
    </submittedName>
</protein>
<dbReference type="GO" id="GO:0006897">
    <property type="term" value="P:endocytosis"/>
    <property type="evidence" value="ECO:0007669"/>
    <property type="project" value="TreeGrafter"/>
</dbReference>
<accession>L0P9Q3</accession>
<keyword evidence="1" id="KW-0175">Coiled coil</keyword>
<evidence type="ECO:0000256" key="1">
    <source>
        <dbReference type="SAM" id="Coils"/>
    </source>
</evidence>
<dbReference type="STRING" id="1209962.L0P9Q3"/>
<dbReference type="GO" id="GO:0005794">
    <property type="term" value="C:Golgi apparatus"/>
    <property type="evidence" value="ECO:0007669"/>
    <property type="project" value="TreeGrafter"/>
</dbReference>
<comment type="caution">
    <text evidence="2">The sequence shown here is derived from an EMBL/GenBank/DDBJ whole genome shotgun (WGS) entry which is preliminary data.</text>
</comment>
<proteinExistence type="predicted"/>